<feature type="region of interest" description="Disordered" evidence="1">
    <location>
        <begin position="145"/>
        <end position="177"/>
    </location>
</feature>
<feature type="compositionally biased region" description="Gly residues" evidence="1">
    <location>
        <begin position="168"/>
        <end position="177"/>
    </location>
</feature>
<reference evidence="2" key="2">
    <citation type="submission" date="2020-09" db="EMBL/GenBank/DDBJ databases">
        <authorList>
            <person name="Sun Q."/>
            <person name="Ohkuma M."/>
        </authorList>
    </citation>
    <scope>NUCLEOTIDE SEQUENCE</scope>
    <source>
        <strain evidence="2">JCM 4391</strain>
    </source>
</reference>
<evidence type="ECO:0000313" key="3">
    <source>
        <dbReference type="Proteomes" id="UP000636661"/>
    </source>
</evidence>
<sequence length="177" mass="18368">MIEPGVKVLAGIDPIGSEEVGDGVSRRDLLCVVELHGHGKVFRDEPALEAADWSCISPAQLQMEEPRSESPLVVAPWLEADVADDSTHVGPSAGLEKRSAAKEVSNVVGEPLGRAGCEHGSRMALPSGKLVGKFKTLEWMEQGAVPSGSSLHDGRLPTSATGSPSRPGRGGIGTGPC</sequence>
<name>A0A918M833_9ACTN</name>
<protein>
    <submittedName>
        <fullName evidence="2">Uncharacterized protein</fullName>
    </submittedName>
</protein>
<comment type="caution">
    <text evidence="2">The sequence shown here is derived from an EMBL/GenBank/DDBJ whole genome shotgun (WGS) entry which is preliminary data.</text>
</comment>
<proteinExistence type="predicted"/>
<accession>A0A918M833</accession>
<evidence type="ECO:0000256" key="1">
    <source>
        <dbReference type="SAM" id="MobiDB-lite"/>
    </source>
</evidence>
<keyword evidence="3" id="KW-1185">Reference proteome</keyword>
<gene>
    <name evidence="2" type="ORF">GCM10010274_63100</name>
</gene>
<reference evidence="2" key="1">
    <citation type="journal article" date="2014" name="Int. J. Syst. Evol. Microbiol.">
        <title>Complete genome sequence of Corynebacterium casei LMG S-19264T (=DSM 44701T), isolated from a smear-ripened cheese.</title>
        <authorList>
            <consortium name="US DOE Joint Genome Institute (JGI-PGF)"/>
            <person name="Walter F."/>
            <person name="Albersmeier A."/>
            <person name="Kalinowski J."/>
            <person name="Ruckert C."/>
        </authorList>
    </citation>
    <scope>NUCLEOTIDE SEQUENCE</scope>
    <source>
        <strain evidence="2">JCM 4391</strain>
    </source>
</reference>
<evidence type="ECO:0000313" key="2">
    <source>
        <dbReference type="EMBL" id="GGU65827.1"/>
    </source>
</evidence>
<dbReference type="Proteomes" id="UP000636661">
    <property type="component" value="Unassembled WGS sequence"/>
</dbReference>
<organism evidence="2 3">
    <name type="scientific">Streptomyces lavendofoliae</name>
    <dbReference type="NCBI Taxonomy" id="67314"/>
    <lineage>
        <taxon>Bacteria</taxon>
        <taxon>Bacillati</taxon>
        <taxon>Actinomycetota</taxon>
        <taxon>Actinomycetes</taxon>
        <taxon>Kitasatosporales</taxon>
        <taxon>Streptomycetaceae</taxon>
        <taxon>Streptomyces</taxon>
    </lineage>
</organism>
<dbReference type="AlphaFoldDB" id="A0A918M833"/>
<dbReference type="EMBL" id="BMTP01000026">
    <property type="protein sequence ID" value="GGU65827.1"/>
    <property type="molecule type" value="Genomic_DNA"/>
</dbReference>